<protein>
    <submittedName>
        <fullName evidence="1">Uncharacterized protein</fullName>
    </submittedName>
</protein>
<evidence type="ECO:0000313" key="1">
    <source>
        <dbReference type="EMBL" id="SVB44191.1"/>
    </source>
</evidence>
<proteinExistence type="predicted"/>
<gene>
    <name evidence="1" type="ORF">METZ01_LOCUS197045</name>
</gene>
<feature type="non-terminal residue" evidence="1">
    <location>
        <position position="1"/>
    </location>
</feature>
<sequence>VASFDTETFLVDAADPDDLVEVLDEVAGAPGTWVNVEPDVDDALRAHVSGLFAWFSAKGAQVPVGTFVAGTSRDVPSIGVDHGSGRGAGDRLREAGLSAPDGWSLRQDHPKRGLVWEAPHEETRLTDPTGHGPLAQFLMEATALFCPLPTDGRFRISVHTPRR</sequence>
<accession>A0A382E2I9</accession>
<reference evidence="1" key="1">
    <citation type="submission" date="2018-05" db="EMBL/GenBank/DDBJ databases">
        <authorList>
            <person name="Lanie J.A."/>
            <person name="Ng W.-L."/>
            <person name="Kazmierczak K.M."/>
            <person name="Andrzejewski T.M."/>
            <person name="Davidsen T.M."/>
            <person name="Wayne K.J."/>
            <person name="Tettelin H."/>
            <person name="Glass J.I."/>
            <person name="Rusch D."/>
            <person name="Podicherti R."/>
            <person name="Tsui H.-C.T."/>
            <person name="Winkler M.E."/>
        </authorList>
    </citation>
    <scope>NUCLEOTIDE SEQUENCE</scope>
</reference>
<name>A0A382E2I9_9ZZZZ</name>
<dbReference type="AlphaFoldDB" id="A0A382E2I9"/>
<dbReference type="EMBL" id="UINC01042062">
    <property type="protein sequence ID" value="SVB44191.1"/>
    <property type="molecule type" value="Genomic_DNA"/>
</dbReference>
<organism evidence="1">
    <name type="scientific">marine metagenome</name>
    <dbReference type="NCBI Taxonomy" id="408172"/>
    <lineage>
        <taxon>unclassified sequences</taxon>
        <taxon>metagenomes</taxon>
        <taxon>ecological metagenomes</taxon>
    </lineage>
</organism>